<evidence type="ECO:0000256" key="1">
    <source>
        <dbReference type="SAM" id="MobiDB-lite"/>
    </source>
</evidence>
<accession>A0ABP8HLE2</accession>
<feature type="compositionally biased region" description="Polar residues" evidence="1">
    <location>
        <begin position="1"/>
        <end position="10"/>
    </location>
</feature>
<protein>
    <submittedName>
        <fullName evidence="2">Uncharacterized protein</fullName>
    </submittedName>
</protein>
<gene>
    <name evidence="2" type="ORF">GCM10023086_76640</name>
</gene>
<sequence length="353" mass="38842">MNTPSTSFWTEPQAADEAGCTPSEFEEIERIVTRGSTTGREFRATRFAVGDWLLAKFGPPAKPGSRYATEAQLDVLTARLKLSPNTLRKCRLVACRWKPQQRQPVMDSPVYVSFTTMYQVALSSGQGDFDQEQFEEKVAVLLGLMTLAEQHEILEVTETDYLKAVRKAIPPSRRPGAQSERRAVVTAVHQFEARQPEVREAIVGAVKADAEATRTVAASYLVQRPALARAVLREDPDLIQAVAQEAALPAPDAEAPDAEPGEIVFRELVQVLGGNRPSDELLLAEWRQDFARAVGRFTAFVSDWYPADKVAANADDDLLRLVTHLADDVAQWAATITNARKPGGLRLVESTTA</sequence>
<dbReference type="RefSeq" id="WP_345666351.1">
    <property type="nucleotide sequence ID" value="NZ_BAABET010000022.1"/>
</dbReference>
<organism evidence="2 3">
    <name type="scientific">Streptomyces venetus</name>
    <dbReference type="NCBI Taxonomy" id="1701086"/>
    <lineage>
        <taxon>Bacteria</taxon>
        <taxon>Bacillati</taxon>
        <taxon>Actinomycetota</taxon>
        <taxon>Actinomycetes</taxon>
        <taxon>Kitasatosporales</taxon>
        <taxon>Streptomycetaceae</taxon>
        <taxon>Streptomyces</taxon>
    </lineage>
</organism>
<name>A0ABP8HLE2_9ACTN</name>
<proteinExistence type="predicted"/>
<comment type="caution">
    <text evidence="2">The sequence shown here is derived from an EMBL/GenBank/DDBJ whole genome shotgun (WGS) entry which is preliminary data.</text>
</comment>
<evidence type="ECO:0000313" key="2">
    <source>
        <dbReference type="EMBL" id="GAA4340820.1"/>
    </source>
</evidence>
<dbReference type="Proteomes" id="UP001501115">
    <property type="component" value="Unassembled WGS sequence"/>
</dbReference>
<reference evidence="3" key="1">
    <citation type="journal article" date="2019" name="Int. J. Syst. Evol. Microbiol.">
        <title>The Global Catalogue of Microorganisms (GCM) 10K type strain sequencing project: providing services to taxonomists for standard genome sequencing and annotation.</title>
        <authorList>
            <consortium name="The Broad Institute Genomics Platform"/>
            <consortium name="The Broad Institute Genome Sequencing Center for Infectious Disease"/>
            <person name="Wu L."/>
            <person name="Ma J."/>
        </authorList>
    </citation>
    <scope>NUCLEOTIDE SEQUENCE [LARGE SCALE GENOMIC DNA]</scope>
    <source>
        <strain evidence="3">JCM 31290</strain>
    </source>
</reference>
<feature type="region of interest" description="Disordered" evidence="1">
    <location>
        <begin position="1"/>
        <end position="20"/>
    </location>
</feature>
<evidence type="ECO:0000313" key="3">
    <source>
        <dbReference type="Proteomes" id="UP001501115"/>
    </source>
</evidence>
<keyword evidence="3" id="KW-1185">Reference proteome</keyword>
<dbReference type="EMBL" id="BAABET010000022">
    <property type="protein sequence ID" value="GAA4340820.1"/>
    <property type="molecule type" value="Genomic_DNA"/>
</dbReference>